<organism evidence="2 3">
    <name type="scientific">Flexibacter flexilis DSM 6793</name>
    <dbReference type="NCBI Taxonomy" id="927664"/>
    <lineage>
        <taxon>Bacteria</taxon>
        <taxon>Pseudomonadati</taxon>
        <taxon>Bacteroidota</taxon>
        <taxon>Cytophagia</taxon>
        <taxon>Cytophagales</taxon>
        <taxon>Flexibacteraceae</taxon>
        <taxon>Flexibacter</taxon>
    </lineage>
</organism>
<feature type="domain" description="SiaC family regulatory phosphoprotein" evidence="1">
    <location>
        <begin position="7"/>
        <end position="124"/>
    </location>
</feature>
<dbReference type="OrthoDB" id="5297629at2"/>
<dbReference type="Proteomes" id="UP000199514">
    <property type="component" value="Unassembled WGS sequence"/>
</dbReference>
<dbReference type="InterPro" id="IPR018530">
    <property type="entry name" value="SiaC"/>
</dbReference>
<dbReference type="Pfam" id="PF09345">
    <property type="entry name" value="SiaC"/>
    <property type="match status" value="1"/>
</dbReference>
<evidence type="ECO:0000313" key="3">
    <source>
        <dbReference type="Proteomes" id="UP000199514"/>
    </source>
</evidence>
<accession>A0A1I1KMT5</accession>
<protein>
    <recommendedName>
        <fullName evidence="1">SiaC family regulatory phosphoprotein domain-containing protein</fullName>
    </recommendedName>
</protein>
<dbReference type="EMBL" id="FOLE01000007">
    <property type="protein sequence ID" value="SFC62109.1"/>
    <property type="molecule type" value="Genomic_DNA"/>
</dbReference>
<keyword evidence="3" id="KW-1185">Reference proteome</keyword>
<proteinExistence type="predicted"/>
<dbReference type="AlphaFoldDB" id="A0A1I1KMT5"/>
<gene>
    <name evidence="2" type="ORF">SAMN05421780_107135</name>
</gene>
<sequence length="133" mass="15375">MEKIILEATPTTPQIILDPAGRFEFGGKSLPENSFEFYRPILEWLDEFNKSYKGDFPVSLSFKLEYFNTSSTSHFLKIIKKIDALFASGYDASIFWFHDPDDDDMKEAGEDFRQLVRIPINIVAEDIPQMPNE</sequence>
<evidence type="ECO:0000313" key="2">
    <source>
        <dbReference type="EMBL" id="SFC62109.1"/>
    </source>
</evidence>
<evidence type="ECO:0000259" key="1">
    <source>
        <dbReference type="Pfam" id="PF09345"/>
    </source>
</evidence>
<dbReference type="RefSeq" id="WP_091513300.1">
    <property type="nucleotide sequence ID" value="NZ_FOLE01000007.1"/>
</dbReference>
<reference evidence="2 3" key="1">
    <citation type="submission" date="2016-10" db="EMBL/GenBank/DDBJ databases">
        <authorList>
            <person name="de Groot N.N."/>
        </authorList>
    </citation>
    <scope>NUCLEOTIDE SEQUENCE [LARGE SCALE GENOMIC DNA]</scope>
    <source>
        <strain evidence="2 3">DSM 6793</strain>
    </source>
</reference>
<dbReference type="STRING" id="927664.SAMN05421780_107135"/>
<name>A0A1I1KMT5_9BACT</name>